<proteinExistence type="predicted"/>
<dbReference type="Gramene" id="PVH31908">
    <property type="protein sequence ID" value="PVH31908"/>
    <property type="gene ID" value="PAHAL_9G258300"/>
</dbReference>
<name>A0A2T8I2K5_9POAL</name>
<accession>A0A2T8I2K5</accession>
<dbReference type="AlphaFoldDB" id="A0A2T8I2K5"/>
<dbReference type="EMBL" id="CM008054">
    <property type="protein sequence ID" value="PVH31908.1"/>
    <property type="molecule type" value="Genomic_DNA"/>
</dbReference>
<evidence type="ECO:0000313" key="1">
    <source>
        <dbReference type="EMBL" id="PVH31908.1"/>
    </source>
</evidence>
<reference evidence="1" key="1">
    <citation type="submission" date="2018-04" db="EMBL/GenBank/DDBJ databases">
        <title>WGS assembly of Panicum hallii.</title>
        <authorList>
            <person name="Lovell J."/>
            <person name="Jenkins J."/>
            <person name="Lowry D."/>
            <person name="Mamidi S."/>
            <person name="Sreedasyam A."/>
            <person name="Weng X."/>
            <person name="Barry K."/>
            <person name="Bonette J."/>
            <person name="Campitelli B."/>
            <person name="Daum C."/>
            <person name="Gordon S."/>
            <person name="Gould B."/>
            <person name="Lipzen A."/>
            <person name="Macqueen A."/>
            <person name="Palacio-Mejia J."/>
            <person name="Plott C."/>
            <person name="Shakirov E."/>
            <person name="Shu S."/>
            <person name="Yoshinaga Y."/>
            <person name="Zane M."/>
            <person name="Rokhsar D."/>
            <person name="Grimwood J."/>
            <person name="Schmutz J."/>
            <person name="Juenger T."/>
        </authorList>
    </citation>
    <scope>NUCLEOTIDE SEQUENCE [LARGE SCALE GENOMIC DNA]</scope>
    <source>
        <strain evidence="1">FIL2</strain>
    </source>
</reference>
<sequence length="141" mass="15195">MFRGGGGGCHGGGRRGGFGDRGGMFENALPHRPRLHFYGTIGLPLGNRTCIPNVLINPIKWLKDVVKAVGGTTPIVQIEVVRQPNFKKVRISFQIPVPNIDFAVMAPGEAIPVVSIDAVGGVPPNWVTYKRLAVEVCLQQL</sequence>
<protein>
    <submittedName>
        <fullName evidence="1">Uncharacterized protein</fullName>
    </submittedName>
</protein>
<gene>
    <name evidence="1" type="ORF">PAHAL_9G258300</name>
</gene>
<dbReference type="Proteomes" id="UP000243499">
    <property type="component" value="Chromosome 9"/>
</dbReference>
<organism evidence="1">
    <name type="scientific">Panicum hallii</name>
    <dbReference type="NCBI Taxonomy" id="206008"/>
    <lineage>
        <taxon>Eukaryota</taxon>
        <taxon>Viridiplantae</taxon>
        <taxon>Streptophyta</taxon>
        <taxon>Embryophyta</taxon>
        <taxon>Tracheophyta</taxon>
        <taxon>Spermatophyta</taxon>
        <taxon>Magnoliopsida</taxon>
        <taxon>Liliopsida</taxon>
        <taxon>Poales</taxon>
        <taxon>Poaceae</taxon>
        <taxon>PACMAD clade</taxon>
        <taxon>Panicoideae</taxon>
        <taxon>Panicodae</taxon>
        <taxon>Paniceae</taxon>
        <taxon>Panicinae</taxon>
        <taxon>Panicum</taxon>
        <taxon>Panicum sect. Panicum</taxon>
    </lineage>
</organism>